<dbReference type="SMART" id="SM00342">
    <property type="entry name" value="HTH_ARAC"/>
    <property type="match status" value="1"/>
</dbReference>
<evidence type="ECO:0000313" key="5">
    <source>
        <dbReference type="EMBL" id="MBC8560656.1"/>
    </source>
</evidence>
<dbReference type="InterPro" id="IPR009057">
    <property type="entry name" value="Homeodomain-like_sf"/>
</dbReference>
<evidence type="ECO:0000256" key="1">
    <source>
        <dbReference type="ARBA" id="ARBA00023015"/>
    </source>
</evidence>
<keyword evidence="2" id="KW-0238">DNA-binding</keyword>
<dbReference type="Gene3D" id="2.60.120.10">
    <property type="entry name" value="Jelly Rolls"/>
    <property type="match status" value="1"/>
</dbReference>
<gene>
    <name evidence="5" type="ORF">H8710_11335</name>
</gene>
<dbReference type="PROSITE" id="PS01124">
    <property type="entry name" value="HTH_ARAC_FAMILY_2"/>
    <property type="match status" value="1"/>
</dbReference>
<dbReference type="InterPro" id="IPR014710">
    <property type="entry name" value="RmlC-like_jellyroll"/>
</dbReference>
<feature type="domain" description="HTH araC/xylS-type" evidence="4">
    <location>
        <begin position="174"/>
        <end position="272"/>
    </location>
</feature>
<proteinExistence type="predicted"/>
<keyword evidence="3" id="KW-0804">Transcription</keyword>
<accession>A0A926I867</accession>
<keyword evidence="1" id="KW-0805">Transcription regulation</keyword>
<dbReference type="Pfam" id="PF02311">
    <property type="entry name" value="AraC_binding"/>
    <property type="match status" value="1"/>
</dbReference>
<dbReference type="Proteomes" id="UP000610760">
    <property type="component" value="Unassembled WGS sequence"/>
</dbReference>
<evidence type="ECO:0000256" key="3">
    <source>
        <dbReference type="ARBA" id="ARBA00023163"/>
    </source>
</evidence>
<keyword evidence="6" id="KW-1185">Reference proteome</keyword>
<dbReference type="RefSeq" id="WP_249295804.1">
    <property type="nucleotide sequence ID" value="NZ_JACRSV010000004.1"/>
</dbReference>
<dbReference type="InterPro" id="IPR018060">
    <property type="entry name" value="HTH_AraC"/>
</dbReference>
<dbReference type="Gene3D" id="1.10.10.60">
    <property type="entry name" value="Homeodomain-like"/>
    <property type="match status" value="2"/>
</dbReference>
<evidence type="ECO:0000259" key="4">
    <source>
        <dbReference type="PROSITE" id="PS01124"/>
    </source>
</evidence>
<comment type="caution">
    <text evidence="5">The sequence shown here is derived from an EMBL/GenBank/DDBJ whole genome shotgun (WGS) entry which is preliminary data.</text>
</comment>
<organism evidence="5 6">
    <name type="scientific">Fumia xinanensis</name>
    <dbReference type="NCBI Taxonomy" id="2763659"/>
    <lineage>
        <taxon>Bacteria</taxon>
        <taxon>Bacillati</taxon>
        <taxon>Bacillota</taxon>
        <taxon>Clostridia</taxon>
        <taxon>Eubacteriales</taxon>
        <taxon>Oscillospiraceae</taxon>
        <taxon>Fumia</taxon>
    </lineage>
</organism>
<dbReference type="PANTHER" id="PTHR43280:SF28">
    <property type="entry name" value="HTH-TYPE TRANSCRIPTIONAL ACTIVATOR RHAS"/>
    <property type="match status" value="1"/>
</dbReference>
<dbReference type="PANTHER" id="PTHR43280">
    <property type="entry name" value="ARAC-FAMILY TRANSCRIPTIONAL REGULATOR"/>
    <property type="match status" value="1"/>
</dbReference>
<reference evidence="5" key="1">
    <citation type="submission" date="2020-08" db="EMBL/GenBank/DDBJ databases">
        <title>Genome public.</title>
        <authorList>
            <person name="Liu C."/>
            <person name="Sun Q."/>
        </authorList>
    </citation>
    <scope>NUCLEOTIDE SEQUENCE</scope>
    <source>
        <strain evidence="5">NSJ-33</strain>
    </source>
</reference>
<dbReference type="EMBL" id="JACRSV010000004">
    <property type="protein sequence ID" value="MBC8560656.1"/>
    <property type="molecule type" value="Genomic_DNA"/>
</dbReference>
<dbReference type="GO" id="GO:0043565">
    <property type="term" value="F:sequence-specific DNA binding"/>
    <property type="evidence" value="ECO:0007669"/>
    <property type="project" value="InterPro"/>
</dbReference>
<dbReference type="InterPro" id="IPR037923">
    <property type="entry name" value="HTH-like"/>
</dbReference>
<evidence type="ECO:0000256" key="2">
    <source>
        <dbReference type="ARBA" id="ARBA00023125"/>
    </source>
</evidence>
<dbReference type="SUPFAM" id="SSF51215">
    <property type="entry name" value="Regulatory protein AraC"/>
    <property type="match status" value="1"/>
</dbReference>
<dbReference type="GO" id="GO:0003700">
    <property type="term" value="F:DNA-binding transcription factor activity"/>
    <property type="evidence" value="ECO:0007669"/>
    <property type="project" value="InterPro"/>
</dbReference>
<dbReference type="SUPFAM" id="SSF46689">
    <property type="entry name" value="Homeodomain-like"/>
    <property type="match status" value="2"/>
</dbReference>
<protein>
    <submittedName>
        <fullName evidence="5">Helix-turn-helix transcriptional regulator</fullName>
    </submittedName>
</protein>
<evidence type="ECO:0000313" key="6">
    <source>
        <dbReference type="Proteomes" id="UP000610760"/>
    </source>
</evidence>
<dbReference type="AlphaFoldDB" id="A0A926I867"/>
<dbReference type="Pfam" id="PF12833">
    <property type="entry name" value="HTH_18"/>
    <property type="match status" value="1"/>
</dbReference>
<name>A0A926I867_9FIRM</name>
<dbReference type="InterPro" id="IPR003313">
    <property type="entry name" value="AraC-bd"/>
</dbReference>
<sequence length="280" mass="32444">MQVSTHEDHTFLDPSFPILFHLDTCFPYLPVTSSVHWHENIEVLYFIEGEGIVYSGTAEFPARVGDIVVINPNVLHCIESITEQCRYYCLIVDRSLYEDFGIPVSNMMFKEIVRDSAAQGFYDKIIREWTDRAPFYKPAVKLLALQLLLHLSRYHVDSANDLGEIQNKRLTMVKDAISYIRTHFREELTIDDICEAIGFSKYYFCRVFKEVTRRTPVDYINFIRCNYARNLLLSGRYNVSESAEMSGFKNLSYFSKTYKKYMGTLPSQKDGEGPLNGIIP</sequence>